<dbReference type="RefSeq" id="WP_377927411.1">
    <property type="nucleotide sequence ID" value="NZ_JBHUEM010000005.1"/>
</dbReference>
<sequence>MMMDVYEHEALRYSIDNLLMLKIFHDKGVNVQSFPDPRVSSHEENDAGIEILTKGLTQLFSYFSFDTEDLKSEIGENYEDIVSGDGPFILIKDKELETLLKGPLGAEFVGKFLGKDSKLMDFTEIFPDFDVLPEQTGVVISLNWAFVYSEILEALLILLEEIKKYTKRGEDERNGITDYNHRQSA</sequence>
<organism evidence="1 2">
    <name type="scientific">Bacillus salitolerans</name>
    <dbReference type="NCBI Taxonomy" id="1437434"/>
    <lineage>
        <taxon>Bacteria</taxon>
        <taxon>Bacillati</taxon>
        <taxon>Bacillota</taxon>
        <taxon>Bacilli</taxon>
        <taxon>Bacillales</taxon>
        <taxon>Bacillaceae</taxon>
        <taxon>Bacillus</taxon>
    </lineage>
</organism>
<dbReference type="EMBL" id="JBHUEM010000005">
    <property type="protein sequence ID" value="MFD1736263.1"/>
    <property type="molecule type" value="Genomic_DNA"/>
</dbReference>
<comment type="caution">
    <text evidence="1">The sequence shown here is derived from an EMBL/GenBank/DDBJ whole genome shotgun (WGS) entry which is preliminary data.</text>
</comment>
<dbReference type="Proteomes" id="UP001597214">
    <property type="component" value="Unassembled WGS sequence"/>
</dbReference>
<gene>
    <name evidence="1" type="ORF">ACFSCX_06750</name>
</gene>
<accession>A0ABW4LMJ7</accession>
<evidence type="ECO:0000313" key="1">
    <source>
        <dbReference type="EMBL" id="MFD1736263.1"/>
    </source>
</evidence>
<protein>
    <submittedName>
        <fullName evidence="1">Uncharacterized protein</fullName>
    </submittedName>
</protein>
<keyword evidence="2" id="KW-1185">Reference proteome</keyword>
<reference evidence="2" key="1">
    <citation type="journal article" date="2019" name="Int. J. Syst. Evol. Microbiol.">
        <title>The Global Catalogue of Microorganisms (GCM) 10K type strain sequencing project: providing services to taxonomists for standard genome sequencing and annotation.</title>
        <authorList>
            <consortium name="The Broad Institute Genomics Platform"/>
            <consortium name="The Broad Institute Genome Sequencing Center for Infectious Disease"/>
            <person name="Wu L."/>
            <person name="Ma J."/>
        </authorList>
    </citation>
    <scope>NUCLEOTIDE SEQUENCE [LARGE SCALE GENOMIC DNA]</scope>
    <source>
        <strain evidence="2">CCUG 49339</strain>
    </source>
</reference>
<name>A0ABW4LMJ7_9BACI</name>
<proteinExistence type="predicted"/>
<evidence type="ECO:0000313" key="2">
    <source>
        <dbReference type="Proteomes" id="UP001597214"/>
    </source>
</evidence>